<reference evidence="2" key="1">
    <citation type="journal article" date="2007" name="PLoS Biol.">
        <title>Rate of evolution in brain-expressed genes in humans and other primates.</title>
        <authorList>
            <person name="Wang H.-Y."/>
            <person name="Chien H.-C."/>
            <person name="Osada N."/>
            <person name="Hashimoto K."/>
            <person name="Sugano S."/>
            <person name="Gojobori T."/>
            <person name="Chou C.-K."/>
            <person name="Tsai S.-F."/>
            <person name="Wu C.-I."/>
            <person name="Shen C.-K.J."/>
        </authorList>
    </citation>
    <scope>NUCLEOTIDE SEQUENCE</scope>
</reference>
<protein>
    <submittedName>
        <fullName evidence="2">Macaca fascicularis brain cDNA clone: QorA-12029, similar to human zinc finger protein 305 (ZNF305), mRNA, RefSeq: NM_014724.2</fullName>
    </submittedName>
</protein>
<name>I7G9J3_MACFA</name>
<feature type="region of interest" description="Disordered" evidence="1">
    <location>
        <begin position="1"/>
        <end position="30"/>
    </location>
</feature>
<organism evidence="2">
    <name type="scientific">Macaca fascicularis</name>
    <name type="common">Crab-eating macaque</name>
    <name type="synonym">Cynomolgus monkey</name>
    <dbReference type="NCBI Taxonomy" id="9541"/>
    <lineage>
        <taxon>Eukaryota</taxon>
        <taxon>Metazoa</taxon>
        <taxon>Chordata</taxon>
        <taxon>Craniata</taxon>
        <taxon>Vertebrata</taxon>
        <taxon>Euteleostomi</taxon>
        <taxon>Mammalia</taxon>
        <taxon>Eutheria</taxon>
        <taxon>Euarchontoglires</taxon>
        <taxon>Primates</taxon>
        <taxon>Haplorrhini</taxon>
        <taxon>Catarrhini</taxon>
        <taxon>Cercopithecidae</taxon>
        <taxon>Cercopithecinae</taxon>
        <taxon>Macaca</taxon>
    </lineage>
</organism>
<proteinExistence type="evidence at transcript level"/>
<evidence type="ECO:0000313" key="2">
    <source>
        <dbReference type="EMBL" id="BAE88108.1"/>
    </source>
</evidence>
<sequence>MLQLTDTDGAIPAPRAGQGAKQPAGGTVEGPEDHHLWAPCPQHLPDWPDCVTRHQLERSMTDQARWLTPVIPAFWEAEVGRSPKVRSSRPAWPTWQNLISTKNTKISWSWWQAPAIPATREAEAENHLNLGRGGCSELRSPPLHSSLGLQQ</sequence>
<dbReference type="AlphaFoldDB" id="I7G9J3"/>
<evidence type="ECO:0000256" key="1">
    <source>
        <dbReference type="SAM" id="MobiDB-lite"/>
    </source>
</evidence>
<accession>I7G9J3</accession>
<dbReference type="EMBL" id="AB171045">
    <property type="protein sequence ID" value="BAE88108.1"/>
    <property type="molecule type" value="mRNA"/>
</dbReference>